<evidence type="ECO:0000313" key="4">
    <source>
        <dbReference type="EnsemblPlants" id="Solyc05g053420.1.1.1"/>
    </source>
</evidence>
<keyword evidence="5" id="KW-1185">Reference proteome</keyword>
<feature type="region of interest" description="SAW" evidence="3">
    <location>
        <begin position="394"/>
        <end position="470"/>
    </location>
</feature>
<evidence type="ECO:0000313" key="5">
    <source>
        <dbReference type="Proteomes" id="UP000004994"/>
    </source>
</evidence>
<dbReference type="PaxDb" id="4081-Solyc05g053420.1.1"/>
<dbReference type="STRING" id="4081.A0A3Q7HGC0"/>
<keyword evidence="1" id="KW-0805">Transcription regulation</keyword>
<dbReference type="AlphaFoldDB" id="A0A3Q7HGC0"/>
<reference evidence="4" key="1">
    <citation type="journal article" date="2012" name="Nature">
        <title>The tomato genome sequence provides insights into fleshy fruit evolution.</title>
        <authorList>
            <consortium name="Tomato Genome Consortium"/>
        </authorList>
    </citation>
    <scope>NUCLEOTIDE SEQUENCE [LARGE SCALE GENOMIC DNA]</scope>
    <source>
        <strain evidence="4">cv. Heinz 1706</strain>
    </source>
</reference>
<organism evidence="4">
    <name type="scientific">Solanum lycopersicum</name>
    <name type="common">Tomato</name>
    <name type="synonym">Lycopersicon esculentum</name>
    <dbReference type="NCBI Taxonomy" id="4081"/>
    <lineage>
        <taxon>Eukaryota</taxon>
        <taxon>Viridiplantae</taxon>
        <taxon>Streptophyta</taxon>
        <taxon>Embryophyta</taxon>
        <taxon>Tracheophyta</taxon>
        <taxon>Spermatophyta</taxon>
        <taxon>Magnoliopsida</taxon>
        <taxon>eudicotyledons</taxon>
        <taxon>Gunneridae</taxon>
        <taxon>Pentapetalae</taxon>
        <taxon>asterids</taxon>
        <taxon>lamiids</taxon>
        <taxon>Solanales</taxon>
        <taxon>Solanaceae</taxon>
        <taxon>Solanoideae</taxon>
        <taxon>Solaneae</taxon>
        <taxon>Solanum</taxon>
        <taxon>Solanum subgen. Lycopersicon</taxon>
    </lineage>
</organism>
<feature type="region of interest" description="Leucine repeat II (LRII)" evidence="3">
    <location>
        <begin position="259"/>
        <end position="291"/>
    </location>
</feature>
<dbReference type="InterPro" id="IPR005202">
    <property type="entry name" value="TF_GRAS"/>
</dbReference>
<dbReference type="OMA" id="DCFDACM"/>
<dbReference type="EnsemblPlants" id="Solyc05g053420.1.1">
    <property type="protein sequence ID" value="Solyc05g053420.1.1.1"/>
    <property type="gene ID" value="Solyc05g053420.1"/>
</dbReference>
<sequence length="472" mass="54260">MCDHSHQQSPLPSSFKILKDYDTTRFMKRSKTEQNIIVSAECIKENNGSMLSTDEILRLGAERFIQSFTLRGDQEPYMFNHPFASSLLDLHEEDTRNVSLVENLLASAEKVGQEQFDRARRILNEFCDKLCSNTGNAVQRLVYYFSQALHERIDRETGRDTSKGNEMKRLVQHIEHSLMNLNLTMIAAHQNIPLSQVSQFAAVQAIIDHVGESKKVHIIDLKIGSGLQWTILMQALVSHQIKHLKITALCTNLKHKIEEARERLMDFAKSLNLPFSFNIVMVKDMTELKKEDFEIDDDESIAIFAQYILMWMLARPDKLDSLMRVIKGINPRALIVVEVEANHNSPVFVDRFVEALFFYGAFFDSLEDCMKNDERNRTATELEHLSQGIRSIVATEGEERTIRHVKVDVWRAFFARYRMEEMELSMSSLYQANLVLKNFACGSCCTLEMNKNCLLIGWKGTPLSSLSAWKFS</sequence>
<keyword evidence="2" id="KW-0804">Transcription</keyword>
<reference evidence="4" key="2">
    <citation type="submission" date="2019-01" db="UniProtKB">
        <authorList>
            <consortium name="EnsemblPlants"/>
        </authorList>
    </citation>
    <scope>IDENTIFICATION</scope>
    <source>
        <strain evidence="4">cv. Heinz 1706</strain>
    </source>
</reference>
<dbReference type="Gramene" id="Solyc05g053420.1.1">
    <property type="protein sequence ID" value="Solyc05g053420.1.1.1"/>
    <property type="gene ID" value="Solyc05g053420.1"/>
</dbReference>
<protein>
    <submittedName>
        <fullName evidence="4">Uncharacterized protein</fullName>
    </submittedName>
</protein>
<evidence type="ECO:0000256" key="3">
    <source>
        <dbReference type="PROSITE-ProRule" id="PRU01191"/>
    </source>
</evidence>
<proteinExistence type="inferred from homology"/>
<dbReference type="GO" id="GO:0043565">
    <property type="term" value="F:sequence-specific DNA binding"/>
    <property type="evidence" value="ECO:0000318"/>
    <property type="project" value="GO_Central"/>
</dbReference>
<comment type="similarity">
    <text evidence="3">Belongs to the GRAS family.</text>
</comment>
<dbReference type="InParanoid" id="A0A3Q7HGC0"/>
<dbReference type="PROSITE" id="PS50985">
    <property type="entry name" value="GRAS"/>
    <property type="match status" value="1"/>
</dbReference>
<dbReference type="PANTHER" id="PTHR31636">
    <property type="entry name" value="OSJNBA0084A10.13 PROTEIN-RELATED"/>
    <property type="match status" value="1"/>
</dbReference>
<evidence type="ECO:0000256" key="1">
    <source>
        <dbReference type="ARBA" id="ARBA00023015"/>
    </source>
</evidence>
<evidence type="ECO:0000256" key="2">
    <source>
        <dbReference type="ARBA" id="ARBA00023163"/>
    </source>
</evidence>
<accession>A0A3Q7HGC0</accession>
<name>A0A3Q7HGC0_SOLLC</name>
<comment type="caution">
    <text evidence="3">Lacks conserved residue(s) required for the propagation of feature annotation.</text>
</comment>
<dbReference type="GO" id="GO:0006355">
    <property type="term" value="P:regulation of DNA-templated transcription"/>
    <property type="evidence" value="ECO:0000318"/>
    <property type="project" value="GO_Central"/>
</dbReference>
<dbReference type="Proteomes" id="UP000004994">
    <property type="component" value="Chromosome 5"/>
</dbReference>
<dbReference type="GO" id="GO:0003700">
    <property type="term" value="F:DNA-binding transcription factor activity"/>
    <property type="evidence" value="ECO:0000318"/>
    <property type="project" value="GO_Central"/>
</dbReference>
<dbReference type="SMR" id="A0A3Q7HGC0"/>
<dbReference type="GO" id="GO:0005634">
    <property type="term" value="C:nucleus"/>
    <property type="evidence" value="ECO:0000318"/>
    <property type="project" value="GO_Central"/>
</dbReference>
<dbReference type="Pfam" id="PF03514">
    <property type="entry name" value="GRAS"/>
    <property type="match status" value="1"/>
</dbReference>
<feature type="short sequence motif" description="VHIID" evidence="3">
    <location>
        <begin position="216"/>
        <end position="220"/>
    </location>
</feature>